<name>A0A1Z3U7I7_BREVE</name>
<dbReference type="PROSITE" id="PS01047">
    <property type="entry name" value="HMA_1"/>
    <property type="match status" value="1"/>
</dbReference>
<dbReference type="GeneID" id="34015719"/>
<keyword evidence="2" id="KW-0732">Signal</keyword>
<evidence type="ECO:0000313" key="4">
    <source>
        <dbReference type="EMBL" id="ASE39266.1"/>
    </source>
</evidence>
<evidence type="ECO:0000256" key="1">
    <source>
        <dbReference type="ARBA" id="ARBA00022723"/>
    </source>
</evidence>
<dbReference type="SUPFAM" id="SSF55008">
    <property type="entry name" value="HMA, heavy metal-associated domain"/>
    <property type="match status" value="1"/>
</dbReference>
<dbReference type="Proteomes" id="UP000197050">
    <property type="component" value="Chromosome"/>
</dbReference>
<feature type="domain" description="HMA" evidence="3">
    <location>
        <begin position="26"/>
        <end position="97"/>
    </location>
</feature>
<accession>A0A1Z3U7I7</accession>
<dbReference type="Pfam" id="PF00403">
    <property type="entry name" value="HMA"/>
    <property type="match status" value="1"/>
</dbReference>
<dbReference type="GO" id="GO:0046872">
    <property type="term" value="F:metal ion binding"/>
    <property type="evidence" value="ECO:0007669"/>
    <property type="project" value="UniProtKB-KW"/>
</dbReference>
<reference evidence="5" key="1">
    <citation type="submission" date="2017-06" db="EMBL/GenBank/DDBJ databases">
        <title>FDA dAtabase for Regulatory Grade micrObial Sequences (FDA-ARGOS): Supporting development and validation of Infectious Disease Dx tests.</title>
        <authorList>
            <person name="Minogue T."/>
            <person name="Wolcott M."/>
            <person name="Wasieloski L."/>
            <person name="Aguilar W."/>
            <person name="Moore D."/>
            <person name="Tallon L."/>
            <person name="Sadzewicz L."/>
            <person name="Sengamalay N."/>
            <person name="Ott S."/>
            <person name="Godinez A."/>
            <person name="Nagaraj S."/>
            <person name="Nadendla S."/>
            <person name="Geyer C."/>
            <person name="Sichtig H."/>
        </authorList>
    </citation>
    <scope>NUCLEOTIDE SEQUENCE [LARGE SCALE GENOMIC DNA]</scope>
    <source>
        <strain evidence="5">FDAARGOS_289</strain>
    </source>
</reference>
<proteinExistence type="predicted"/>
<dbReference type="AlphaFoldDB" id="A0A1Z3U7I7"/>
<feature type="chain" id="PRO_5012147871" evidence="2">
    <location>
        <begin position="24"/>
        <end position="102"/>
    </location>
</feature>
<organism evidence="4 5">
    <name type="scientific">Brevundimonas vesicularis</name>
    <name type="common">Pseudomonas vesicularis</name>
    <dbReference type="NCBI Taxonomy" id="41276"/>
    <lineage>
        <taxon>Bacteria</taxon>
        <taxon>Pseudomonadati</taxon>
        <taxon>Pseudomonadota</taxon>
        <taxon>Alphaproteobacteria</taxon>
        <taxon>Caulobacterales</taxon>
        <taxon>Caulobacteraceae</taxon>
        <taxon>Brevundimonas</taxon>
    </lineage>
</organism>
<dbReference type="CDD" id="cd00371">
    <property type="entry name" value="HMA"/>
    <property type="match status" value="1"/>
</dbReference>
<sequence length="102" mass="10561">MSLSIRTALVFAAALMTADAAQAAERTVRLDVSNVSCVTCAPIVRRTISRLPGVEAVTVTVTSDGTGQAVAVVTYDDARVTPAALALASTRAGYPARVQARR</sequence>
<dbReference type="InterPro" id="IPR017969">
    <property type="entry name" value="Heavy-metal-associated_CS"/>
</dbReference>
<dbReference type="InterPro" id="IPR006121">
    <property type="entry name" value="HMA_dom"/>
</dbReference>
<dbReference type="EMBL" id="CP022048">
    <property type="protein sequence ID" value="ASE39266.1"/>
    <property type="molecule type" value="Genomic_DNA"/>
</dbReference>
<gene>
    <name evidence="4" type="ORF">CEP68_06960</name>
</gene>
<protein>
    <submittedName>
        <fullName evidence="4">Mercury transporter</fullName>
    </submittedName>
</protein>
<evidence type="ECO:0000313" key="5">
    <source>
        <dbReference type="Proteomes" id="UP000197050"/>
    </source>
</evidence>
<evidence type="ECO:0000256" key="2">
    <source>
        <dbReference type="SAM" id="SignalP"/>
    </source>
</evidence>
<dbReference type="RefSeq" id="WP_088582491.1">
    <property type="nucleotide sequence ID" value="NZ_CP022048.2"/>
</dbReference>
<dbReference type="Gene3D" id="3.30.70.100">
    <property type="match status" value="1"/>
</dbReference>
<dbReference type="KEGG" id="bvc:CEP68_06960"/>
<keyword evidence="1" id="KW-0479">Metal-binding</keyword>
<dbReference type="PROSITE" id="PS50846">
    <property type="entry name" value="HMA_2"/>
    <property type="match status" value="1"/>
</dbReference>
<dbReference type="InterPro" id="IPR036163">
    <property type="entry name" value="HMA_dom_sf"/>
</dbReference>
<feature type="signal peptide" evidence="2">
    <location>
        <begin position="1"/>
        <end position="23"/>
    </location>
</feature>
<evidence type="ECO:0000259" key="3">
    <source>
        <dbReference type="PROSITE" id="PS50846"/>
    </source>
</evidence>